<sequence>MSEGNNTSSGGYPSSGDYQIDMDAILWQSIVSTPDRTIWWSVFALVLQSAIVSSIVTKTFMYFEYFQKSDNPLFLVFIGSGCVVTLCTLGLTCAENHQLIFHAQTEFHTIFRFLFVGDQTILLIGAIFNLAAGSYYSFRAWKMCGSKMYMTPLFFVILVAPFGSALATVIKGYQMPTLVVQNLPLLSGFFDDYVRISKIWGALTLAMDSTLCFILTVLLFRSKDTVFARETRIFHKLFALMYESMLPPVIFLFILECAEQVAGSPTTDWRKFTVTCIPILYFHSVLSALVSRQTIRGLLDSKLSSQGISVLSSGHTGSGSSKNYYKSYPSTDVLTSKRAEEGGIEMKGDYESQSQVSVGGPMVKVEQNLATSEPDSYALNHPHLSPIDDISTVNRDRSNRVAPPVEGLDDISYGLSVNRPWNNPSGRLN</sequence>
<gene>
    <name evidence="3" type="ORF">IL334_001504</name>
</gene>
<evidence type="ECO:0000256" key="1">
    <source>
        <dbReference type="SAM" id="MobiDB-lite"/>
    </source>
</evidence>
<dbReference type="Proteomes" id="UP001329825">
    <property type="component" value="Chromosome 2"/>
</dbReference>
<organism evidence="3 4">
    <name type="scientific">Kwoniella shivajii</name>
    <dbReference type="NCBI Taxonomy" id="564305"/>
    <lineage>
        <taxon>Eukaryota</taxon>
        <taxon>Fungi</taxon>
        <taxon>Dikarya</taxon>
        <taxon>Basidiomycota</taxon>
        <taxon>Agaricomycotina</taxon>
        <taxon>Tremellomycetes</taxon>
        <taxon>Tremellales</taxon>
        <taxon>Cryptococcaceae</taxon>
        <taxon>Kwoniella</taxon>
    </lineage>
</organism>
<evidence type="ECO:0000256" key="2">
    <source>
        <dbReference type="SAM" id="Phobius"/>
    </source>
</evidence>
<feature type="compositionally biased region" description="Polar residues" evidence="1">
    <location>
        <begin position="419"/>
        <end position="429"/>
    </location>
</feature>
<feature type="transmembrane region" description="Helical" evidence="2">
    <location>
        <begin position="73"/>
        <end position="91"/>
    </location>
</feature>
<keyword evidence="2" id="KW-1133">Transmembrane helix</keyword>
<proteinExistence type="predicted"/>
<keyword evidence="2" id="KW-0812">Transmembrane</keyword>
<feature type="transmembrane region" description="Helical" evidence="2">
    <location>
        <begin position="111"/>
        <end position="132"/>
    </location>
</feature>
<dbReference type="EMBL" id="CP141882">
    <property type="protein sequence ID" value="WRT64572.1"/>
    <property type="molecule type" value="Genomic_DNA"/>
</dbReference>
<keyword evidence="2" id="KW-0472">Membrane</keyword>
<keyword evidence="4" id="KW-1185">Reference proteome</keyword>
<reference evidence="3 4" key="1">
    <citation type="submission" date="2024-01" db="EMBL/GenBank/DDBJ databases">
        <title>Comparative genomics of Cryptococcus and Kwoniella reveals pathogenesis evolution and contrasting modes of karyotype evolution via chromosome fusion or intercentromeric recombination.</title>
        <authorList>
            <person name="Coelho M.A."/>
            <person name="David-Palma M."/>
            <person name="Shea T."/>
            <person name="Bowers K."/>
            <person name="McGinley-Smith S."/>
            <person name="Mohammad A.W."/>
            <person name="Gnirke A."/>
            <person name="Yurkov A.M."/>
            <person name="Nowrousian M."/>
            <person name="Sun S."/>
            <person name="Cuomo C.A."/>
            <person name="Heitman J."/>
        </authorList>
    </citation>
    <scope>NUCLEOTIDE SEQUENCE [LARGE SCALE GENOMIC DNA]</scope>
    <source>
        <strain evidence="3">CBS 11374</strain>
    </source>
</reference>
<evidence type="ECO:0000313" key="4">
    <source>
        <dbReference type="Proteomes" id="UP001329825"/>
    </source>
</evidence>
<accession>A0ABZ1CWB0</accession>
<feature type="transmembrane region" description="Helical" evidence="2">
    <location>
        <begin position="199"/>
        <end position="221"/>
    </location>
</feature>
<protein>
    <submittedName>
        <fullName evidence="3">Uncharacterized protein</fullName>
    </submittedName>
</protein>
<name>A0ABZ1CWB0_9TREE</name>
<feature type="transmembrane region" description="Helical" evidence="2">
    <location>
        <begin position="233"/>
        <end position="255"/>
    </location>
</feature>
<dbReference type="GeneID" id="87953635"/>
<feature type="transmembrane region" description="Helical" evidence="2">
    <location>
        <begin position="38"/>
        <end position="61"/>
    </location>
</feature>
<feature type="transmembrane region" description="Helical" evidence="2">
    <location>
        <begin position="153"/>
        <end position="173"/>
    </location>
</feature>
<evidence type="ECO:0000313" key="3">
    <source>
        <dbReference type="EMBL" id="WRT64572.1"/>
    </source>
</evidence>
<feature type="region of interest" description="Disordered" evidence="1">
    <location>
        <begin position="395"/>
        <end position="429"/>
    </location>
</feature>
<dbReference type="RefSeq" id="XP_062789312.1">
    <property type="nucleotide sequence ID" value="XM_062933261.1"/>
</dbReference>